<reference evidence="2 3" key="1">
    <citation type="submission" date="2019-02" db="EMBL/GenBank/DDBJ databases">
        <title>Draft Genome Sequences of Six Type Strains of the Genus Massilia.</title>
        <authorList>
            <person name="Miess H."/>
            <person name="Frediansyhah A."/>
            <person name="Gross H."/>
        </authorList>
    </citation>
    <scope>NUCLEOTIDE SEQUENCE [LARGE SCALE GENOMIC DNA]</scope>
    <source>
        <strain evidence="2 3">DSM 17473</strain>
    </source>
</reference>
<evidence type="ECO:0008006" key="4">
    <source>
        <dbReference type="Google" id="ProtNLM"/>
    </source>
</evidence>
<proteinExistence type="predicted"/>
<sequence>MKHIRRILCVALACLVPACALPAQGRAPGDASGKIPYASGGASAAERTALATRRDDYNLRLVFGVHDSNAMVANVALTVDDVRRGRVFALQGSGPLVFLKVPPGTYTVVATSRGVEQRRRVTVDVAGGARDLYFYWIRERAPTRP</sequence>
<protein>
    <recommendedName>
        <fullName evidence="4">Carboxypeptidase regulatory-like domain-containing protein</fullName>
    </recommendedName>
</protein>
<evidence type="ECO:0000313" key="2">
    <source>
        <dbReference type="EMBL" id="QBE61748.1"/>
    </source>
</evidence>
<dbReference type="AlphaFoldDB" id="A0A4P6KUI4"/>
<dbReference type="OrthoDB" id="5568005at2"/>
<keyword evidence="3" id="KW-1185">Reference proteome</keyword>
<dbReference type="RefSeq" id="WP_130184885.1">
    <property type="nucleotide sequence ID" value="NZ_CP035913.1"/>
</dbReference>
<gene>
    <name evidence="2" type="ORF">EWM63_00990</name>
</gene>
<evidence type="ECO:0000256" key="1">
    <source>
        <dbReference type="SAM" id="SignalP"/>
    </source>
</evidence>
<feature type="chain" id="PRO_5020928092" description="Carboxypeptidase regulatory-like domain-containing protein" evidence="1">
    <location>
        <begin position="23"/>
        <end position="145"/>
    </location>
</feature>
<dbReference type="EMBL" id="CP035913">
    <property type="protein sequence ID" value="QBE61748.1"/>
    <property type="molecule type" value="Genomic_DNA"/>
</dbReference>
<name>A0A4P6KUI4_9BURK</name>
<organism evidence="2 3">
    <name type="scientific">Pseudoduganella lutea</name>
    <dbReference type="NCBI Taxonomy" id="321985"/>
    <lineage>
        <taxon>Bacteria</taxon>
        <taxon>Pseudomonadati</taxon>
        <taxon>Pseudomonadota</taxon>
        <taxon>Betaproteobacteria</taxon>
        <taxon>Burkholderiales</taxon>
        <taxon>Oxalobacteraceae</taxon>
        <taxon>Telluria group</taxon>
        <taxon>Pseudoduganella</taxon>
    </lineage>
</organism>
<accession>A0A4P6KUI4</accession>
<feature type="signal peptide" evidence="1">
    <location>
        <begin position="1"/>
        <end position="22"/>
    </location>
</feature>
<dbReference type="KEGG" id="plue:EWM63_00990"/>
<dbReference type="Proteomes" id="UP000290637">
    <property type="component" value="Chromosome"/>
</dbReference>
<evidence type="ECO:0000313" key="3">
    <source>
        <dbReference type="Proteomes" id="UP000290637"/>
    </source>
</evidence>
<keyword evidence="1" id="KW-0732">Signal</keyword>